<gene>
    <name evidence="1" type="ORF">JOL79_26560</name>
</gene>
<sequence>MSTDGPGCRCIVCHDYGDRDEWDAMDRHTVEHVGSRGWSVKMIPEDDLGPGFAYTVGLWHTYRSPELAMFGLDIHLMHELLNRLGDGVAAGEPVEAEQERHDLIARHPVVLKQVDVRWYREFFGQAIAFYRRPPFPVLEVVWPDPDGRFPWHPDYAEQYRELQPSLWLWPGDQRDLSPSH</sequence>
<dbReference type="Proteomes" id="UP000674234">
    <property type="component" value="Unassembled WGS sequence"/>
</dbReference>
<name>A0A941ALK4_9ACTN</name>
<dbReference type="InterPro" id="IPR025358">
    <property type="entry name" value="DUF4262"/>
</dbReference>
<reference evidence="1" key="1">
    <citation type="submission" date="2021-02" db="EMBL/GenBank/DDBJ databases">
        <title>Draft genome sequence of Microbispora sp. RL4-1S isolated from rice leaves in Thailand.</title>
        <authorList>
            <person name="Muangham S."/>
            <person name="Duangmal K."/>
        </authorList>
    </citation>
    <scope>NUCLEOTIDE SEQUENCE</scope>
    <source>
        <strain evidence="1">RL4-1S</strain>
    </source>
</reference>
<accession>A0A941ALK4</accession>
<organism evidence="1 2">
    <name type="scientific">Microbispora oryzae</name>
    <dbReference type="NCBI Taxonomy" id="2806554"/>
    <lineage>
        <taxon>Bacteria</taxon>
        <taxon>Bacillati</taxon>
        <taxon>Actinomycetota</taxon>
        <taxon>Actinomycetes</taxon>
        <taxon>Streptosporangiales</taxon>
        <taxon>Streptosporangiaceae</taxon>
        <taxon>Microbispora</taxon>
    </lineage>
</organism>
<protein>
    <submittedName>
        <fullName evidence="1">DUF4262 domain-containing protein</fullName>
    </submittedName>
</protein>
<evidence type="ECO:0000313" key="2">
    <source>
        <dbReference type="Proteomes" id="UP000674234"/>
    </source>
</evidence>
<dbReference type="RefSeq" id="WP_210158613.1">
    <property type="nucleotide sequence ID" value="NZ_JAFCNB010000018.1"/>
</dbReference>
<proteinExistence type="predicted"/>
<comment type="caution">
    <text evidence="1">The sequence shown here is derived from an EMBL/GenBank/DDBJ whole genome shotgun (WGS) entry which is preliminary data.</text>
</comment>
<dbReference type="Pfam" id="PF14081">
    <property type="entry name" value="DUF4262"/>
    <property type="match status" value="1"/>
</dbReference>
<dbReference type="EMBL" id="JAFCNB010000018">
    <property type="protein sequence ID" value="MBP2707352.1"/>
    <property type="molecule type" value="Genomic_DNA"/>
</dbReference>
<evidence type="ECO:0000313" key="1">
    <source>
        <dbReference type="EMBL" id="MBP2707352.1"/>
    </source>
</evidence>
<keyword evidence="2" id="KW-1185">Reference proteome</keyword>
<dbReference type="AlphaFoldDB" id="A0A941ALK4"/>